<dbReference type="RefSeq" id="XP_001426288.1">
    <property type="nucleotide sequence ID" value="XM_001426251.1"/>
</dbReference>
<evidence type="ECO:0000313" key="1">
    <source>
        <dbReference type="EMBL" id="CAK58890.1"/>
    </source>
</evidence>
<dbReference type="GO" id="GO:0030014">
    <property type="term" value="C:CCR4-NOT complex"/>
    <property type="evidence" value="ECO:0000318"/>
    <property type="project" value="GO_Central"/>
</dbReference>
<dbReference type="PANTHER" id="PTHR12603">
    <property type="entry name" value="CCR4-NOT TRANSCRIPTION COMPLEX RELATED"/>
    <property type="match status" value="1"/>
</dbReference>
<proteinExistence type="predicted"/>
<organism evidence="1 2">
    <name type="scientific">Paramecium tetraurelia</name>
    <dbReference type="NCBI Taxonomy" id="5888"/>
    <lineage>
        <taxon>Eukaryota</taxon>
        <taxon>Sar</taxon>
        <taxon>Alveolata</taxon>
        <taxon>Ciliophora</taxon>
        <taxon>Intramacronucleata</taxon>
        <taxon>Oligohymenophorea</taxon>
        <taxon>Peniculida</taxon>
        <taxon>Parameciidae</taxon>
        <taxon>Paramecium</taxon>
    </lineage>
</organism>
<dbReference type="Proteomes" id="UP000000600">
    <property type="component" value="Unassembled WGS sequence"/>
</dbReference>
<dbReference type="GeneID" id="5012072"/>
<keyword evidence="2" id="KW-1185">Reference proteome</keyword>
<evidence type="ECO:0008006" key="3">
    <source>
        <dbReference type="Google" id="ProtNLM"/>
    </source>
</evidence>
<dbReference type="OrthoDB" id="1923159at2759"/>
<dbReference type="PANTHER" id="PTHR12603:SF0">
    <property type="entry name" value="CCR4-NOT TRANSCRIPTION COMPLEX SUBUNIT 4"/>
    <property type="match status" value="1"/>
</dbReference>
<dbReference type="InterPro" id="IPR039780">
    <property type="entry name" value="Mot2"/>
</dbReference>
<protein>
    <recommendedName>
        <fullName evidence="3">C3H1-type domain-containing protein</fullName>
    </recommendedName>
</protein>
<sequence>MQNSDNSDEYYSDDQQESPRFLYSFREISLQNKTLLAEIRIICKNLIYVIGLAPSIAKEELLKKPEYFGQATLLIPLPMLPTLHTEMNRKHRWQFQYTSYLKFMACERFPLHDRYVKASFGTTKYCTNFLKGQQCKIKDCVYLHQHPKDKESTQVIKKEEMNNSKWLFSYSQKIAQDNFKKFYSKINYKNALQKSVFLNTQNILDRMIEDNIVDRIPEQPQPAQQQQIVEDTLPIEIPVSQKSLDIEKRLEAIIQNSIIHLLTQVDGDSNSRFKFTNGNCPQDYEAIQQLKKSLLK</sequence>
<accession>A0BK23</accession>
<evidence type="ECO:0000313" key="2">
    <source>
        <dbReference type="Proteomes" id="UP000000600"/>
    </source>
</evidence>
<gene>
    <name evidence="1" type="ORF">GSPATT00029520001</name>
</gene>
<dbReference type="STRING" id="5888.A0BK23"/>
<dbReference type="eggNOG" id="KOG2068">
    <property type="taxonomic scope" value="Eukaryota"/>
</dbReference>
<dbReference type="GO" id="GO:0004842">
    <property type="term" value="F:ubiquitin-protein transferase activity"/>
    <property type="evidence" value="ECO:0000318"/>
    <property type="project" value="GO_Central"/>
</dbReference>
<dbReference type="OMA" id="PILHIEM"/>
<dbReference type="GO" id="GO:0016567">
    <property type="term" value="P:protein ubiquitination"/>
    <property type="evidence" value="ECO:0000318"/>
    <property type="project" value="GO_Central"/>
</dbReference>
<reference evidence="1 2" key="1">
    <citation type="journal article" date="2006" name="Nature">
        <title>Global trends of whole-genome duplications revealed by the ciliate Paramecium tetraurelia.</title>
        <authorList>
            <consortium name="Genoscope"/>
            <person name="Aury J.-M."/>
            <person name="Jaillon O."/>
            <person name="Duret L."/>
            <person name="Noel B."/>
            <person name="Jubin C."/>
            <person name="Porcel B.M."/>
            <person name="Segurens B."/>
            <person name="Daubin V."/>
            <person name="Anthouard V."/>
            <person name="Aiach N."/>
            <person name="Arnaiz O."/>
            <person name="Billaut A."/>
            <person name="Beisson J."/>
            <person name="Blanc I."/>
            <person name="Bouhouche K."/>
            <person name="Camara F."/>
            <person name="Duharcourt S."/>
            <person name="Guigo R."/>
            <person name="Gogendeau D."/>
            <person name="Katinka M."/>
            <person name="Keller A.-M."/>
            <person name="Kissmehl R."/>
            <person name="Klotz C."/>
            <person name="Koll F."/>
            <person name="Le Moue A."/>
            <person name="Lepere C."/>
            <person name="Malinsky S."/>
            <person name="Nowacki M."/>
            <person name="Nowak J.K."/>
            <person name="Plattner H."/>
            <person name="Poulain J."/>
            <person name="Ruiz F."/>
            <person name="Serrano V."/>
            <person name="Zagulski M."/>
            <person name="Dessen P."/>
            <person name="Betermier M."/>
            <person name="Weissenbach J."/>
            <person name="Scarpelli C."/>
            <person name="Schachter V."/>
            <person name="Sperling L."/>
            <person name="Meyer E."/>
            <person name="Cohen J."/>
            <person name="Wincker P."/>
        </authorList>
    </citation>
    <scope>NUCLEOTIDE SEQUENCE [LARGE SCALE GENOMIC DNA]</scope>
    <source>
        <strain evidence="1 2">Stock d4-2</strain>
    </source>
</reference>
<dbReference type="InParanoid" id="A0BK23"/>
<name>A0BK23_PARTE</name>
<dbReference type="HOGENOM" id="CLU_840593_0_0_1"/>
<dbReference type="EMBL" id="CT867999">
    <property type="protein sequence ID" value="CAK58890.1"/>
    <property type="molecule type" value="Genomic_DNA"/>
</dbReference>
<dbReference type="KEGG" id="ptm:GSPATT00029520001"/>
<dbReference type="AlphaFoldDB" id="A0BK23"/>